<dbReference type="InterPro" id="IPR034282">
    <property type="entry name" value="CuRO_2_CopA"/>
</dbReference>
<dbReference type="GO" id="GO:0016491">
    <property type="term" value="F:oxidoreductase activity"/>
    <property type="evidence" value="ECO:0007669"/>
    <property type="project" value="UniProtKB-KW"/>
</dbReference>
<organism evidence="8 9">
    <name type="scientific">Mucilaginibacter robiniae</name>
    <dbReference type="NCBI Taxonomy" id="2728022"/>
    <lineage>
        <taxon>Bacteria</taxon>
        <taxon>Pseudomonadati</taxon>
        <taxon>Bacteroidota</taxon>
        <taxon>Sphingobacteriia</taxon>
        <taxon>Sphingobacteriales</taxon>
        <taxon>Sphingobacteriaceae</taxon>
        <taxon>Mucilaginibacter</taxon>
    </lineage>
</organism>
<feature type="domain" description="Plastocyanin-like" evidence="5">
    <location>
        <begin position="219"/>
        <end position="323"/>
    </location>
</feature>
<feature type="region of interest" description="Disordered" evidence="4">
    <location>
        <begin position="403"/>
        <end position="423"/>
    </location>
</feature>
<evidence type="ECO:0000259" key="5">
    <source>
        <dbReference type="Pfam" id="PF00394"/>
    </source>
</evidence>
<dbReference type="PROSITE" id="PS00080">
    <property type="entry name" value="MULTICOPPER_OXIDASE2"/>
    <property type="match status" value="1"/>
</dbReference>
<accession>A0A7L5E133</accession>
<dbReference type="SUPFAM" id="SSF49503">
    <property type="entry name" value="Cupredoxins"/>
    <property type="match status" value="3"/>
</dbReference>
<protein>
    <submittedName>
        <fullName evidence="8">Multicopper oxidase domain-containing protein</fullName>
    </submittedName>
</protein>
<dbReference type="KEGG" id="mrob:HH214_09470"/>
<dbReference type="CDD" id="cd13896">
    <property type="entry name" value="CuRO_3_CopA"/>
    <property type="match status" value="1"/>
</dbReference>
<reference evidence="8 9" key="1">
    <citation type="submission" date="2020-04" db="EMBL/GenBank/DDBJ databases">
        <title>Genome sequencing of novel species.</title>
        <authorList>
            <person name="Heo J."/>
            <person name="Kim S.-J."/>
            <person name="Kim J.-S."/>
            <person name="Hong S.-B."/>
            <person name="Kwon S.-W."/>
        </authorList>
    </citation>
    <scope>NUCLEOTIDE SEQUENCE [LARGE SCALE GENOMIC DNA]</scope>
    <source>
        <strain evidence="8 9">F39-2</strain>
    </source>
</reference>
<dbReference type="InterPro" id="IPR011706">
    <property type="entry name" value="Cu-oxidase_C"/>
</dbReference>
<dbReference type="InterPro" id="IPR001117">
    <property type="entry name" value="Cu-oxidase_2nd"/>
</dbReference>
<keyword evidence="9" id="KW-1185">Reference proteome</keyword>
<keyword evidence="2" id="KW-0560">Oxidoreductase</keyword>
<evidence type="ECO:0000259" key="6">
    <source>
        <dbReference type="Pfam" id="PF07731"/>
    </source>
</evidence>
<dbReference type="GO" id="GO:0005507">
    <property type="term" value="F:copper ion binding"/>
    <property type="evidence" value="ECO:0007669"/>
    <property type="project" value="InterPro"/>
</dbReference>
<dbReference type="AlphaFoldDB" id="A0A7L5E133"/>
<dbReference type="Pfam" id="PF07732">
    <property type="entry name" value="Cu-oxidase_3"/>
    <property type="match status" value="1"/>
</dbReference>
<dbReference type="Pfam" id="PF07731">
    <property type="entry name" value="Cu-oxidase_2"/>
    <property type="match status" value="1"/>
</dbReference>
<dbReference type="Pfam" id="PF00394">
    <property type="entry name" value="Cu-oxidase"/>
    <property type="match status" value="1"/>
</dbReference>
<name>A0A7L5E133_9SPHI</name>
<evidence type="ECO:0000256" key="1">
    <source>
        <dbReference type="ARBA" id="ARBA00022723"/>
    </source>
</evidence>
<dbReference type="EMBL" id="CP051682">
    <property type="protein sequence ID" value="QJD96087.1"/>
    <property type="molecule type" value="Genomic_DNA"/>
</dbReference>
<dbReference type="InterPro" id="IPR034279">
    <property type="entry name" value="CuRO_3_CopA"/>
</dbReference>
<keyword evidence="1" id="KW-0479">Metal-binding</keyword>
<sequence length="786" mass="88429">MKNSIFIILLIFSGLQIMAQQGKIKSSAASLNDHLITPGKRVTYHLYIKDSIVTYSGKPAHAMSINGQIPGPKLQFTEGDTAYITVHNLMSTETSLHWHGILIPNQYDGVPYLTTAPIKPNTSHVFIFPLKQTGTYWYHTHSMLEEQSGLYGSIVIHPQKKEIQMPEQVLLFSDWTDKKPGQVLRMLKRQTDWFAIQKGSVQSYGEAASKGYFNDKLKQEWMRMPAMDISDVKYDRFLVNGKTGVDLSGFKAGETVRLRLIDGSSSTYFWMQFAGGTMTVVAADGLDVKPVAVDKLLIGVAETYDVLVTIPKSGKYEFRATAQDVSGKVSAYLGSGQTINTADIPKVPYFKMMHSMNKMMAGMTMGSVASDKVKNDGLTLGLNKGGDMKKDGMDMGSMGMSSMRMKKDTTPTKPVPADLINPKTKDIGNMDMMNMGGMNMKDDGRGITIGHGGSMMLSMGGEGKILTYDMLQAKNSTAIDESHPVRTYQLYLTGNMLRYVWSINNRVLSEADRLLIKKGDRVRFVIHNTTMMEHPMHLHGHYFRVLNVQGDYSPLKHTVSVEPMKTQIIEFEADAANDWFFHCHILYHMIGGMARVVRYADSPSNPEVEKYQPSNPLINDDRRWFLWGSAAFHSQGSSGSWFFSNTRYESNIDYRVSYDGRYEFEPRFQRYLDHRQFFAAYIGADFSDDIKGNPRGKDGMQIGVVGLRYLLPLFFQTDLRVSQKGRVRFMIGRPDIPLTARLRLGVSYNTDDEYQIGSSYILGRNFAISANYDNQYGFGGGLTLIY</sequence>
<evidence type="ECO:0000256" key="4">
    <source>
        <dbReference type="SAM" id="MobiDB-lite"/>
    </source>
</evidence>
<feature type="domain" description="Plastocyanin-like" evidence="6">
    <location>
        <begin position="488"/>
        <end position="600"/>
    </location>
</feature>
<dbReference type="InterPro" id="IPR045087">
    <property type="entry name" value="Cu-oxidase_fam"/>
</dbReference>
<evidence type="ECO:0000256" key="2">
    <source>
        <dbReference type="ARBA" id="ARBA00023002"/>
    </source>
</evidence>
<dbReference type="CDD" id="cd13874">
    <property type="entry name" value="CuRO_2_CopA"/>
    <property type="match status" value="1"/>
</dbReference>
<dbReference type="Gene3D" id="2.60.40.420">
    <property type="entry name" value="Cupredoxins - blue copper proteins"/>
    <property type="match status" value="3"/>
</dbReference>
<dbReference type="InterPro" id="IPR002355">
    <property type="entry name" value="Cu_oxidase_Cu_BS"/>
</dbReference>
<dbReference type="PROSITE" id="PS00079">
    <property type="entry name" value="MULTICOPPER_OXIDASE1"/>
    <property type="match status" value="1"/>
</dbReference>
<dbReference type="RefSeq" id="WP_169607186.1">
    <property type="nucleotide sequence ID" value="NZ_CP051682.1"/>
</dbReference>
<dbReference type="InterPro" id="IPR008972">
    <property type="entry name" value="Cupredoxin"/>
</dbReference>
<dbReference type="InterPro" id="IPR011707">
    <property type="entry name" value="Cu-oxidase-like_N"/>
</dbReference>
<dbReference type="PANTHER" id="PTHR11709">
    <property type="entry name" value="MULTI-COPPER OXIDASE"/>
    <property type="match status" value="1"/>
</dbReference>
<feature type="domain" description="Plastocyanin-like" evidence="7">
    <location>
        <begin position="52"/>
        <end position="160"/>
    </location>
</feature>
<evidence type="ECO:0000259" key="7">
    <source>
        <dbReference type="Pfam" id="PF07732"/>
    </source>
</evidence>
<gene>
    <name evidence="8" type="ORF">HH214_09470</name>
</gene>
<dbReference type="InterPro" id="IPR033138">
    <property type="entry name" value="Cu_oxidase_CS"/>
</dbReference>
<evidence type="ECO:0000256" key="3">
    <source>
        <dbReference type="ARBA" id="ARBA00023008"/>
    </source>
</evidence>
<dbReference type="PANTHER" id="PTHR11709:SF394">
    <property type="entry name" value="FI03373P-RELATED"/>
    <property type="match status" value="1"/>
</dbReference>
<dbReference type="Proteomes" id="UP000503278">
    <property type="component" value="Chromosome"/>
</dbReference>
<keyword evidence="3" id="KW-0186">Copper</keyword>
<proteinExistence type="predicted"/>
<evidence type="ECO:0000313" key="9">
    <source>
        <dbReference type="Proteomes" id="UP000503278"/>
    </source>
</evidence>
<evidence type="ECO:0000313" key="8">
    <source>
        <dbReference type="EMBL" id="QJD96087.1"/>
    </source>
</evidence>